<keyword evidence="3" id="KW-1185">Reference proteome</keyword>
<dbReference type="GO" id="GO:0000182">
    <property type="term" value="F:rDNA binding"/>
    <property type="evidence" value="ECO:0007669"/>
    <property type="project" value="TreeGrafter"/>
</dbReference>
<proteinExistence type="predicted"/>
<dbReference type="RefSeq" id="XP_037142621.1">
    <property type="nucleotide sequence ID" value="XM_037286726.1"/>
</dbReference>
<accession>A0A7H9AXB4</accession>
<feature type="region of interest" description="Disordered" evidence="1">
    <location>
        <begin position="49"/>
        <end position="93"/>
    </location>
</feature>
<dbReference type="PANTHER" id="PTHR28079:SF1">
    <property type="entry name" value="RNA POLYMERASE I-SPECIFIC TRANSCRIPTION INITIATION FACTOR RRN5"/>
    <property type="match status" value="1"/>
</dbReference>
<dbReference type="EMBL" id="CP058604">
    <property type="protein sequence ID" value="QLG70893.1"/>
    <property type="molecule type" value="Genomic_DNA"/>
</dbReference>
<reference evidence="2 3" key="1">
    <citation type="submission" date="2020-07" db="EMBL/GenBank/DDBJ databases">
        <title>The yeast mating-type switching endonuclease HO is a domesticated member of an unorthodox homing genetic element family.</title>
        <authorList>
            <person name="Coughlan A.Y."/>
            <person name="Lombardi L."/>
            <person name="Braun-Galleani S."/>
            <person name="Martos A.R."/>
            <person name="Galeote V."/>
            <person name="Bigey F."/>
            <person name="Dequin S."/>
            <person name="Byrne K.P."/>
            <person name="Wolfe K.H."/>
        </authorList>
    </citation>
    <scope>NUCLEOTIDE SEQUENCE [LARGE SCALE GENOMIC DNA]</scope>
    <source>
        <strain evidence="2 3">NRRL Y-6702</strain>
    </source>
</reference>
<evidence type="ECO:0000256" key="1">
    <source>
        <dbReference type="SAM" id="MobiDB-lite"/>
    </source>
</evidence>
<feature type="compositionally biased region" description="Basic and acidic residues" evidence="1">
    <location>
        <begin position="83"/>
        <end position="93"/>
    </location>
</feature>
<dbReference type="GO" id="GO:0042790">
    <property type="term" value="P:nucleolar large rRNA transcription by RNA polymerase I"/>
    <property type="evidence" value="ECO:0007669"/>
    <property type="project" value="InterPro"/>
</dbReference>
<organism evidence="2 3">
    <name type="scientific">Zygotorulaspora mrakii</name>
    <name type="common">Zygosaccharomyces mrakii</name>
    <dbReference type="NCBI Taxonomy" id="42260"/>
    <lineage>
        <taxon>Eukaryota</taxon>
        <taxon>Fungi</taxon>
        <taxon>Dikarya</taxon>
        <taxon>Ascomycota</taxon>
        <taxon>Saccharomycotina</taxon>
        <taxon>Saccharomycetes</taxon>
        <taxon>Saccharomycetales</taxon>
        <taxon>Saccharomycetaceae</taxon>
        <taxon>Zygotorulaspora</taxon>
    </lineage>
</organism>
<dbReference type="KEGG" id="zmk:HG535_0A08390"/>
<evidence type="ECO:0000313" key="2">
    <source>
        <dbReference type="EMBL" id="QLG70893.1"/>
    </source>
</evidence>
<dbReference type="InterPro" id="IPR039601">
    <property type="entry name" value="Rrn5"/>
</dbReference>
<feature type="compositionally biased region" description="Acidic residues" evidence="1">
    <location>
        <begin position="59"/>
        <end position="82"/>
    </location>
</feature>
<dbReference type="GO" id="GO:0000500">
    <property type="term" value="C:RNA polymerase I upstream activating factor complex"/>
    <property type="evidence" value="ECO:0007669"/>
    <property type="project" value="InterPro"/>
</dbReference>
<dbReference type="GO" id="GO:0006361">
    <property type="term" value="P:transcription initiation at RNA polymerase I promoter"/>
    <property type="evidence" value="ECO:0007669"/>
    <property type="project" value="TreeGrafter"/>
</dbReference>
<dbReference type="PANTHER" id="PTHR28079">
    <property type="entry name" value="RNA POLYMERASE I-SPECIFIC TRANSCRIPTION INITIATION FACTOR RRN5"/>
    <property type="match status" value="1"/>
</dbReference>
<protein>
    <submittedName>
        <fullName evidence="2">Uncharacterized protein</fullName>
    </submittedName>
</protein>
<evidence type="ECO:0000313" key="3">
    <source>
        <dbReference type="Proteomes" id="UP000509704"/>
    </source>
</evidence>
<dbReference type="AlphaFoldDB" id="A0A7H9AXB4"/>
<name>A0A7H9AXB4_ZYGMR</name>
<sequence>MVQSENDRDLILHYFDVYNAEVRQFFQPLSFDHYDLRGSHVHADSRVRRLEEKSHNANDNEDESEYENEDENEQGYEDEQEDQHEYEHETSYSDERDMKREIQSFGSFWTASEKAVFFHFLARYSIHKLDEWRGKLPYKSKFEILTYFEVLKNNLAELKRSRMKTFGGILSRMDLPIAYEVDECFLSFDENMSHTIRSELEPHAASTEQDNEDDEQMISFQNWNKRWKSLYSKANVEEILPMSNNPLPLSEKAMAFLVECCKNYARKLVWATILIDFEKKSIFKDAIFGAHPSTISDDDDLVVSHSQKTKISPHIVTEDHVSKAISYMKMDGKYAPTLADTVLQTLDKFELKYDNEGKLFKNNKVTMSLLPSLLQNATPPTVFFEDSKSTENTSNDDQNQADLIVAKKLYKLNGGKPTKRRKLSDDDNDTFIADDEFNRIDNPLELHLCDWEAELMDAQDQHASQIYQHTLLTYFARILPGADTNADTKTVAESNNGDIDVQKSIILESPPSWQYGAPSEYSDLIVDQLPPSIINRFLFSNT</sequence>
<gene>
    <name evidence="2" type="ORF">HG535_0A08390</name>
</gene>
<dbReference type="Proteomes" id="UP000509704">
    <property type="component" value="Chromosome 1"/>
</dbReference>
<dbReference type="OrthoDB" id="2240312at2759"/>
<feature type="compositionally biased region" description="Basic and acidic residues" evidence="1">
    <location>
        <begin position="49"/>
        <end position="58"/>
    </location>
</feature>
<dbReference type="GeneID" id="59234530"/>
<dbReference type="GO" id="GO:0001181">
    <property type="term" value="F:RNA polymerase I general transcription initiation factor activity"/>
    <property type="evidence" value="ECO:0007669"/>
    <property type="project" value="TreeGrafter"/>
</dbReference>